<gene>
    <name evidence="1" type="ORF">FPZ11_16080</name>
</gene>
<dbReference type="RefSeq" id="WP_146322085.1">
    <property type="nucleotide sequence ID" value="NZ_CP042305.1"/>
</dbReference>
<organism evidence="1 2">
    <name type="scientific">Humibacter ginsenosidimutans</name>
    <dbReference type="NCBI Taxonomy" id="2599293"/>
    <lineage>
        <taxon>Bacteria</taxon>
        <taxon>Bacillati</taxon>
        <taxon>Actinomycetota</taxon>
        <taxon>Actinomycetes</taxon>
        <taxon>Micrococcales</taxon>
        <taxon>Microbacteriaceae</taxon>
        <taxon>Humibacter</taxon>
    </lineage>
</organism>
<protein>
    <submittedName>
        <fullName evidence="1">DUF2804 domain-containing protein</fullName>
    </submittedName>
</protein>
<dbReference type="Proteomes" id="UP000320216">
    <property type="component" value="Chromosome"/>
</dbReference>
<dbReference type="KEGG" id="huw:FPZ11_16080"/>
<name>A0A5B8M7A9_9MICO</name>
<dbReference type="AlphaFoldDB" id="A0A5B8M7A9"/>
<dbReference type="PANTHER" id="PTHR35868">
    <property type="entry name" value="DUF2804 DOMAIN-CONTAINING PROTEIN-RELATED"/>
    <property type="match status" value="1"/>
</dbReference>
<proteinExistence type="predicted"/>
<reference evidence="1 2" key="1">
    <citation type="submission" date="2019-07" db="EMBL/GenBank/DDBJ databases">
        <title>Full genome sequence of Humibacter sp. WJ7-1.</title>
        <authorList>
            <person name="Im W.-T."/>
        </authorList>
    </citation>
    <scope>NUCLEOTIDE SEQUENCE [LARGE SCALE GENOMIC DNA]</scope>
    <source>
        <strain evidence="1 2">WJ7-1</strain>
    </source>
</reference>
<dbReference type="OrthoDB" id="9762066at2"/>
<dbReference type="Pfam" id="PF10974">
    <property type="entry name" value="DUF2804"/>
    <property type="match status" value="1"/>
</dbReference>
<keyword evidence="2" id="KW-1185">Reference proteome</keyword>
<dbReference type="PANTHER" id="PTHR35868:SF3">
    <property type="entry name" value="DUF2804 DOMAIN-CONTAINING PROTEIN"/>
    <property type="match status" value="1"/>
</dbReference>
<dbReference type="EMBL" id="CP042305">
    <property type="protein sequence ID" value="QDZ16081.1"/>
    <property type="molecule type" value="Genomic_DNA"/>
</dbReference>
<accession>A0A5B8M7A9</accession>
<evidence type="ECO:0000313" key="2">
    <source>
        <dbReference type="Proteomes" id="UP000320216"/>
    </source>
</evidence>
<dbReference type="InterPro" id="IPR021243">
    <property type="entry name" value="DUF2804"/>
</dbReference>
<sequence>MLPERQLTGPVSLCLPNGRLNPDAVGWARTPLVNTDGVARGPRPYAWGRNKRWEYWGITTPTHLIGLTVSSIDYAGVHELWVFDRDSRKEVAVNAVVPLARDVVLPGTLGAGPASARAKVPLGELRIDIDEVAGGTRLTASAPRVSLDIVATRPDGRTLADHEAMGVVVPWSRRLFQYTVKDVDRPAMGTLTIDGVEHGVPAGESWAVLDHGRGRWPYSVAWNWGAASGFVGWVGEQRRVGVQLGAKWTDGTGSTENAITVDGRVHKISEELVWEYRPGEWMTPWHIKGERVDATFTPFHLKQSSTQLGVIASSTRQCFGHYSGWIATDDGAGQRIDGLLGWAEDVHNRW</sequence>
<evidence type="ECO:0000313" key="1">
    <source>
        <dbReference type="EMBL" id="QDZ16081.1"/>
    </source>
</evidence>